<dbReference type="InterPro" id="IPR011042">
    <property type="entry name" value="6-blade_b-propeller_TolB-like"/>
</dbReference>
<dbReference type="SUPFAM" id="SSF63825">
    <property type="entry name" value="YWTD domain"/>
    <property type="match status" value="1"/>
</dbReference>
<protein>
    <recommendedName>
        <fullName evidence="4">EGF-like domain-containing protein</fullName>
    </recommendedName>
</protein>
<evidence type="ECO:0008006" key="4">
    <source>
        <dbReference type="Google" id="ProtNLM"/>
    </source>
</evidence>
<dbReference type="EMBL" id="UYRV01012657">
    <property type="protein sequence ID" value="VDK59069.1"/>
    <property type="molecule type" value="Genomic_DNA"/>
</dbReference>
<organism evidence="2 3">
    <name type="scientific">Cylicostephanus goldi</name>
    <name type="common">Nematode worm</name>
    <dbReference type="NCBI Taxonomy" id="71465"/>
    <lineage>
        <taxon>Eukaryota</taxon>
        <taxon>Metazoa</taxon>
        <taxon>Ecdysozoa</taxon>
        <taxon>Nematoda</taxon>
        <taxon>Chromadorea</taxon>
        <taxon>Rhabditida</taxon>
        <taxon>Rhabditina</taxon>
        <taxon>Rhabditomorpha</taxon>
        <taxon>Strongyloidea</taxon>
        <taxon>Strongylidae</taxon>
        <taxon>Cylicostephanus</taxon>
    </lineage>
</organism>
<name>A0A3P6RF08_CYLGO</name>
<dbReference type="PROSITE" id="PS51120">
    <property type="entry name" value="LDLRB"/>
    <property type="match status" value="1"/>
</dbReference>
<dbReference type="InterPro" id="IPR050778">
    <property type="entry name" value="Cueball_EGF_LRP_Nidogen"/>
</dbReference>
<reference evidence="2 3" key="1">
    <citation type="submission" date="2018-11" db="EMBL/GenBank/DDBJ databases">
        <authorList>
            <consortium name="Pathogen Informatics"/>
        </authorList>
    </citation>
    <scope>NUCLEOTIDE SEQUENCE [LARGE SCALE GENOMIC DNA]</scope>
</reference>
<feature type="repeat" description="LDL-receptor class B" evidence="1">
    <location>
        <begin position="52"/>
        <end position="96"/>
    </location>
</feature>
<accession>A0A3P6RF08</accession>
<dbReference type="GO" id="GO:0017147">
    <property type="term" value="F:Wnt-protein binding"/>
    <property type="evidence" value="ECO:0007669"/>
    <property type="project" value="TreeGrafter"/>
</dbReference>
<dbReference type="GO" id="GO:0005886">
    <property type="term" value="C:plasma membrane"/>
    <property type="evidence" value="ECO:0007669"/>
    <property type="project" value="TreeGrafter"/>
</dbReference>
<dbReference type="PANTHER" id="PTHR46513:SF35">
    <property type="entry name" value="EGF-LIKE DOMAIN-CONTAINING PROTEIN"/>
    <property type="match status" value="1"/>
</dbReference>
<keyword evidence="3" id="KW-1185">Reference proteome</keyword>
<dbReference type="Proteomes" id="UP000271889">
    <property type="component" value="Unassembled WGS sequence"/>
</dbReference>
<sequence>MDLADPSLIPGISVCSKDGFFCRRIIKGKPADPIDQGKKQQYRGLALHPQRGAMVWIESYGSHHKIVGANMDGTNVRNLVENKLDYPTGLSIDFIRSDIYFGDIERQVIERVNMDTRERTVVLTQGVHHPYDVRYFNGFLYWTDWATSALKVSELSIYHESAYSIHSFTTLPYGLAINHTMFQPSLSENPCANSACLWICVSIPNAEGELKPQCLCPDGYTKEKDSSCAPIEEILKDDDGKPLLKNNEPKVGD</sequence>
<dbReference type="OrthoDB" id="9990982at2759"/>
<evidence type="ECO:0000256" key="1">
    <source>
        <dbReference type="PROSITE-ProRule" id="PRU00461"/>
    </source>
</evidence>
<dbReference type="GO" id="GO:0060070">
    <property type="term" value="P:canonical Wnt signaling pathway"/>
    <property type="evidence" value="ECO:0007669"/>
    <property type="project" value="TreeGrafter"/>
</dbReference>
<dbReference type="GO" id="GO:0042813">
    <property type="term" value="F:Wnt receptor activity"/>
    <property type="evidence" value="ECO:0007669"/>
    <property type="project" value="TreeGrafter"/>
</dbReference>
<dbReference type="PANTHER" id="PTHR46513">
    <property type="entry name" value="VITELLOGENIN RECEPTOR-LIKE PROTEIN-RELATED-RELATED"/>
    <property type="match status" value="1"/>
</dbReference>
<dbReference type="AlphaFoldDB" id="A0A3P6RF08"/>
<evidence type="ECO:0000313" key="3">
    <source>
        <dbReference type="Proteomes" id="UP000271889"/>
    </source>
</evidence>
<evidence type="ECO:0000313" key="2">
    <source>
        <dbReference type="EMBL" id="VDK59069.1"/>
    </source>
</evidence>
<gene>
    <name evidence="2" type="ORF">CGOC_LOCUS4529</name>
</gene>
<dbReference type="Gene3D" id="2.120.10.30">
    <property type="entry name" value="TolB, C-terminal domain"/>
    <property type="match status" value="1"/>
</dbReference>
<dbReference type="InterPro" id="IPR000033">
    <property type="entry name" value="LDLR_classB_rpt"/>
</dbReference>
<proteinExistence type="predicted"/>
<dbReference type="SMART" id="SM00135">
    <property type="entry name" value="LY"/>
    <property type="match status" value="3"/>
</dbReference>